<keyword evidence="2" id="KW-1185">Reference proteome</keyword>
<name>A0ABP7YY55_9ACTN</name>
<comment type="caution">
    <text evidence="1">The sequence shown here is derived from an EMBL/GenBank/DDBJ whole genome shotgun (WGS) entry which is preliminary data.</text>
</comment>
<evidence type="ECO:0000313" key="1">
    <source>
        <dbReference type="EMBL" id="GAA4143522.1"/>
    </source>
</evidence>
<proteinExistence type="predicted"/>
<evidence type="ECO:0000313" key="2">
    <source>
        <dbReference type="Proteomes" id="UP001500266"/>
    </source>
</evidence>
<evidence type="ECO:0008006" key="3">
    <source>
        <dbReference type="Google" id="ProtNLM"/>
    </source>
</evidence>
<dbReference type="EMBL" id="BAABDO010000047">
    <property type="protein sequence ID" value="GAA4143522.1"/>
    <property type="molecule type" value="Genomic_DNA"/>
</dbReference>
<dbReference type="Proteomes" id="UP001500266">
    <property type="component" value="Unassembled WGS sequence"/>
</dbReference>
<dbReference type="RefSeq" id="WP_345022323.1">
    <property type="nucleotide sequence ID" value="NZ_BAABDO010000047.1"/>
</dbReference>
<protein>
    <recommendedName>
        <fullName evidence="3">DUF4267 domain-containing protein</fullName>
    </recommendedName>
</protein>
<organism evidence="1 2">
    <name type="scientific">Actinomadura keratinilytica</name>
    <dbReference type="NCBI Taxonomy" id="547461"/>
    <lineage>
        <taxon>Bacteria</taxon>
        <taxon>Bacillati</taxon>
        <taxon>Actinomycetota</taxon>
        <taxon>Actinomycetes</taxon>
        <taxon>Streptosporangiales</taxon>
        <taxon>Thermomonosporaceae</taxon>
        <taxon>Actinomadura</taxon>
    </lineage>
</organism>
<gene>
    <name evidence="1" type="ORF">GCM10022416_33520</name>
</gene>
<accession>A0ABP7YY55</accession>
<sequence>MADAKQDQKRERLDDLLLHVARVRLALGVAGLAAPRLAARLTGLGGGPDAGRDYLVRIFASREIAMGAGYLLADRAGRRTLARYGLLVDVLDTAAAVKTRGGVPARATAVAVAVAGACAAIGAAKTAKDLLD</sequence>
<reference evidence="2" key="1">
    <citation type="journal article" date="2019" name="Int. J. Syst. Evol. Microbiol.">
        <title>The Global Catalogue of Microorganisms (GCM) 10K type strain sequencing project: providing services to taxonomists for standard genome sequencing and annotation.</title>
        <authorList>
            <consortium name="The Broad Institute Genomics Platform"/>
            <consortium name="The Broad Institute Genome Sequencing Center for Infectious Disease"/>
            <person name="Wu L."/>
            <person name="Ma J."/>
        </authorList>
    </citation>
    <scope>NUCLEOTIDE SEQUENCE [LARGE SCALE GENOMIC DNA]</scope>
    <source>
        <strain evidence="2">JCM 17316</strain>
    </source>
</reference>